<gene>
    <name evidence="1" type="ordered locus">Rru_A3198</name>
</gene>
<name>Q2RPF2_RHORT</name>
<evidence type="ECO:0000313" key="1">
    <source>
        <dbReference type="EMBL" id="ABC23993.1"/>
    </source>
</evidence>
<dbReference type="EMBL" id="CP000230">
    <property type="protein sequence ID" value="ABC23993.1"/>
    <property type="molecule type" value="Genomic_DNA"/>
</dbReference>
<dbReference type="eggNOG" id="ENOG5032SSN">
    <property type="taxonomic scope" value="Bacteria"/>
</dbReference>
<sequence>MKSKGDLNSAHLKTLSAIFKNPASSTIVWMDIERLFLALGGTVDDSREGSRVAVSLNGIRAVFHRPHPRPCTEKGALRSVRRFLVAAGIVEEG</sequence>
<protein>
    <submittedName>
        <fullName evidence="1">HicA protein</fullName>
    </submittedName>
</protein>
<dbReference type="Pfam" id="PF07927">
    <property type="entry name" value="HicA_toxin"/>
    <property type="match status" value="1"/>
</dbReference>
<dbReference type="InterPro" id="IPR012933">
    <property type="entry name" value="HicA_mRNA_interferase"/>
</dbReference>
<dbReference type="AlphaFoldDB" id="Q2RPF2"/>
<dbReference type="KEGG" id="rru:Rru_A3198"/>
<keyword evidence="2" id="KW-1185">Reference proteome</keyword>
<dbReference type="STRING" id="269796.Rru_A3198"/>
<evidence type="ECO:0000313" key="2">
    <source>
        <dbReference type="Proteomes" id="UP000001929"/>
    </source>
</evidence>
<organism evidence="1 2">
    <name type="scientific">Rhodospirillum rubrum (strain ATCC 11170 / ATH 1.1.1 / DSM 467 / LMG 4362 / NCIMB 8255 / S1)</name>
    <dbReference type="NCBI Taxonomy" id="269796"/>
    <lineage>
        <taxon>Bacteria</taxon>
        <taxon>Pseudomonadati</taxon>
        <taxon>Pseudomonadota</taxon>
        <taxon>Alphaproteobacteria</taxon>
        <taxon>Rhodospirillales</taxon>
        <taxon>Rhodospirillaceae</taxon>
        <taxon>Rhodospirillum</taxon>
    </lineage>
</organism>
<proteinExistence type="predicted"/>
<reference evidence="1 2" key="1">
    <citation type="journal article" date="2011" name="Stand. Genomic Sci.">
        <title>Complete genome sequence of Rhodospirillum rubrum type strain (S1).</title>
        <authorList>
            <person name="Munk A.C."/>
            <person name="Copeland A."/>
            <person name="Lucas S."/>
            <person name="Lapidus A."/>
            <person name="Del Rio T.G."/>
            <person name="Barry K."/>
            <person name="Detter J.C."/>
            <person name="Hammon N."/>
            <person name="Israni S."/>
            <person name="Pitluck S."/>
            <person name="Brettin T."/>
            <person name="Bruce D."/>
            <person name="Han C."/>
            <person name="Tapia R."/>
            <person name="Gilna P."/>
            <person name="Schmutz J."/>
            <person name="Larimer F."/>
            <person name="Land M."/>
            <person name="Kyrpides N.C."/>
            <person name="Mavromatis K."/>
            <person name="Richardson P."/>
            <person name="Rohde M."/>
            <person name="Goker M."/>
            <person name="Klenk H.P."/>
            <person name="Zhang Y."/>
            <person name="Roberts G.P."/>
            <person name="Reslewic S."/>
            <person name="Schwartz D.C."/>
        </authorList>
    </citation>
    <scope>NUCLEOTIDE SEQUENCE [LARGE SCALE GENOMIC DNA]</scope>
    <source>
        <strain evidence="2">ATCC 11170 / ATH 1.1.1 / DSM 467 / LMG 4362 / NCIMB 8255 / S1</strain>
    </source>
</reference>
<dbReference type="HOGENOM" id="CLU_164851_0_0_5"/>
<dbReference type="RefSeq" id="WP_011390946.1">
    <property type="nucleotide sequence ID" value="NC_007643.1"/>
</dbReference>
<accession>Q2RPF2</accession>
<dbReference type="EnsemblBacteria" id="ABC23993">
    <property type="protein sequence ID" value="ABC23993"/>
    <property type="gene ID" value="Rru_A3198"/>
</dbReference>
<dbReference type="Proteomes" id="UP000001929">
    <property type="component" value="Chromosome"/>
</dbReference>
<dbReference type="GO" id="GO:0003729">
    <property type="term" value="F:mRNA binding"/>
    <property type="evidence" value="ECO:0007669"/>
    <property type="project" value="InterPro"/>
</dbReference>